<dbReference type="InterPro" id="IPR003653">
    <property type="entry name" value="Peptidase_C48_C"/>
</dbReference>
<dbReference type="GO" id="GO:0008234">
    <property type="term" value="F:cysteine-type peptidase activity"/>
    <property type="evidence" value="ECO:0007669"/>
    <property type="project" value="InterPro"/>
</dbReference>
<proteinExistence type="inferred from homology"/>
<dbReference type="PROSITE" id="PS50600">
    <property type="entry name" value="ULP_PROTEASE"/>
    <property type="match status" value="1"/>
</dbReference>
<keyword evidence="7" id="KW-1185">Reference proteome</keyword>
<dbReference type="HOGENOM" id="CLU_248711_0_0_1"/>
<comment type="similarity">
    <text evidence="1">Belongs to the peptidase C48 family.</text>
</comment>
<evidence type="ECO:0000256" key="4">
    <source>
        <dbReference type="SAM" id="MobiDB-lite"/>
    </source>
</evidence>
<dbReference type="Gene3D" id="3.40.395.10">
    <property type="entry name" value="Adenoviral Proteinase, Chain A"/>
    <property type="match status" value="1"/>
</dbReference>
<dbReference type="GO" id="GO:0019783">
    <property type="term" value="F:ubiquitin-like protein peptidase activity"/>
    <property type="evidence" value="ECO:0007669"/>
    <property type="project" value="UniProtKB-ARBA"/>
</dbReference>
<reference evidence="7" key="1">
    <citation type="journal article" date="2014" name="Proc. Natl. Acad. Sci. U.S.A.">
        <title>Extensive sampling of basidiomycete genomes demonstrates inadequacy of the white-rot/brown-rot paradigm for wood decay fungi.</title>
        <authorList>
            <person name="Riley R."/>
            <person name="Salamov A.A."/>
            <person name="Brown D.W."/>
            <person name="Nagy L.G."/>
            <person name="Floudas D."/>
            <person name="Held B.W."/>
            <person name="Levasseur A."/>
            <person name="Lombard V."/>
            <person name="Morin E."/>
            <person name="Otillar R."/>
            <person name="Lindquist E.A."/>
            <person name="Sun H."/>
            <person name="LaButti K.M."/>
            <person name="Schmutz J."/>
            <person name="Jabbour D."/>
            <person name="Luo H."/>
            <person name="Baker S.E."/>
            <person name="Pisabarro A.G."/>
            <person name="Walton J.D."/>
            <person name="Blanchette R.A."/>
            <person name="Henrissat B."/>
            <person name="Martin F."/>
            <person name="Cullen D."/>
            <person name="Hibbett D.S."/>
            <person name="Grigoriev I.V."/>
        </authorList>
    </citation>
    <scope>NUCLEOTIDE SEQUENCE [LARGE SCALE GENOMIC DNA]</scope>
    <source>
        <strain evidence="7">FD-172 SS1</strain>
    </source>
</reference>
<evidence type="ECO:0000256" key="1">
    <source>
        <dbReference type="ARBA" id="ARBA00005234"/>
    </source>
</evidence>
<protein>
    <recommendedName>
        <fullName evidence="5">Ubiquitin-like protease family profile domain-containing protein</fullName>
    </recommendedName>
</protein>
<evidence type="ECO:0000256" key="3">
    <source>
        <dbReference type="ARBA" id="ARBA00022801"/>
    </source>
</evidence>
<dbReference type="Proteomes" id="UP000027195">
    <property type="component" value="Unassembled WGS sequence"/>
</dbReference>
<feature type="region of interest" description="Disordered" evidence="4">
    <location>
        <begin position="535"/>
        <end position="576"/>
    </location>
</feature>
<keyword evidence="3" id="KW-0378">Hydrolase</keyword>
<dbReference type="GO" id="GO:0006508">
    <property type="term" value="P:proteolysis"/>
    <property type="evidence" value="ECO:0007669"/>
    <property type="project" value="UniProtKB-KW"/>
</dbReference>
<evidence type="ECO:0000313" key="6">
    <source>
        <dbReference type="EMBL" id="KDQ06023.1"/>
    </source>
</evidence>
<dbReference type="InParanoid" id="A0A067LS09"/>
<dbReference type="Pfam" id="PF02902">
    <property type="entry name" value="Peptidase_C48"/>
    <property type="match status" value="1"/>
</dbReference>
<accession>A0A067LS09</accession>
<dbReference type="EMBL" id="KL198161">
    <property type="protein sequence ID" value="KDQ06023.1"/>
    <property type="molecule type" value="Genomic_DNA"/>
</dbReference>
<feature type="domain" description="Ubiquitin-like protease family profile" evidence="5">
    <location>
        <begin position="320"/>
        <end position="484"/>
    </location>
</feature>
<evidence type="ECO:0000259" key="5">
    <source>
        <dbReference type="PROSITE" id="PS50600"/>
    </source>
</evidence>
<dbReference type="OrthoDB" id="3260096at2759"/>
<gene>
    <name evidence="6" type="ORF">BOTBODRAFT_49594</name>
</gene>
<sequence length="1638" mass="181040">MLPISSFIALTVAPPLPAVHFSSTIAEIRTLITQRYPALALIPFFLHFDSFSPRPLSDDHTLSAVGIEPTCTLRLRFAVRGGSSGDVLQGLHSDSTPPPPALSLKDCLGRPISIFPPDFFKHQSPGSMLASDTPVRFTGGDDHMRDIPAPARMLCDPAPSLSVPTFMRLTCPLFSPALSSNDPALADTDDISLPVFSSLDPNTPLPFTASNSNPTLEIISHLCMRSREFCTTLSSEHAQQHSRSILIPHIDPYARLPPWIARFVAALNALSTKRAHWRGAMEWLDRLDNLGSLPILVSQLRSRLNALDWNALLPGFSHWVALSTLNCALLLGNSWITNELIDACGEFLTSRQSPASRSLVINTHIIEILQGVKDTTLYYNNPPHLTDLDAIVSSRTVSKLYIPIHTPGHWSLLCVNLDDREYWYVDPISLRSLLPERQFACVEWWLRAISPGLFLIRTTPPFSPPLQTDTYSCGIIVMSMMAHCILGLPLWTAEIQDVQRAAWFLRLTDSYCCENDEIRGALMADADTSPLSTLPSPAFNSGAKRPPSTDDYDVPNKRRASGSSARSDDSTSTSTSTSDSLVLYRSVYAPLSVACGGLTARVEPLVRAYLARVTYEGGGAPSLLRLAEENFGKIWHDLTDAEKQAVRRYEATKLKWINDHRTNAIFSITCSKTIPFRDAQFVVDPQAILFLEVCSPCKGLLELPAFRRAIRLPPSPASSLQFVPMHGFKTLAQILAQNSQVRHLLQMEDGAAPLVDFFRAVAAGEFCNKQVCLAFFEALAAIRLQQTHDQHRDISVYSPPITDFLDNLAAVSPRLYKEFGYRFSGGISARQLQSCCSVPSSFAPGICSANFRAAADIVQQLQYTGPLSLICDQTPLQPGLRAYLSPENVWVVFGAVEWPLFVETAQELEELLQSGLLVADQLRVWYLNIPLPGTPPIPLASEAATTATLALDLRDQQEMVLESLHEHNIFPCSHPIQGTLTERKVHNHIGTSVAWSKRHFVRSSSHATSILLSAPIFGEVPMGLTQDPDHAMKVARSQFLHCSRLLAIGNHCIHPSQIAELALHPGSPLMPQDAVDRQDEYAPARLFSTATLHFVAEHFPARQALIAILRVLGGLFDAWKDCRLTHLERATLAFRARAFLEGWRADVAQHQYHTTAVHFISPSAYNTLLKLCDGLIMLILIYRDHFPSYPLLPWLHSTAPCERVFALLRAHKRAFNHVDFLLLMPKVMASMDEAYGFRTSQERDGAGPNLRQFKIWPTDLQIDEAYDAAITDANSILAALGVRKQPINTTLSLSFSLTSPNVFATVDRVPRLLLEENLAGMETVDSLICRALQQREQRALSDTHTDDLLDVHVLALVAEMTKSSRALTSLPVTSDSVLARLRDEISGIVSQSPDPANAPEDEEAAWIHHFDSLRHPKPFAFINDISPSELNDVATGMSLLLDGDGGAPDTDIPPAVIPQCAHHGAGFARARRQAFASLSDIHPAIPTANITPALPVRPGSLILSLHDERLVLGNVVTIYASTGMRNQRHELYNNATSLGAASTFCVSTIVPFCRPCTARARLEERVLRRMFLRIPKTHVLFHYPVDLITDEEFVDADTGRPVFLSRLHDSIVASIAAWQARIDEVKLAVAELRRSIQH</sequence>
<organism evidence="6 7">
    <name type="scientific">Botryobasidium botryosum (strain FD-172 SS1)</name>
    <dbReference type="NCBI Taxonomy" id="930990"/>
    <lineage>
        <taxon>Eukaryota</taxon>
        <taxon>Fungi</taxon>
        <taxon>Dikarya</taxon>
        <taxon>Basidiomycota</taxon>
        <taxon>Agaricomycotina</taxon>
        <taxon>Agaricomycetes</taxon>
        <taxon>Cantharellales</taxon>
        <taxon>Botryobasidiaceae</taxon>
        <taxon>Botryobasidium</taxon>
    </lineage>
</organism>
<keyword evidence="2" id="KW-0645">Protease</keyword>
<name>A0A067LS09_BOTB1</name>
<evidence type="ECO:0000313" key="7">
    <source>
        <dbReference type="Proteomes" id="UP000027195"/>
    </source>
</evidence>
<feature type="compositionally biased region" description="Low complexity" evidence="4">
    <location>
        <begin position="561"/>
        <end position="576"/>
    </location>
</feature>
<dbReference type="SUPFAM" id="SSF54001">
    <property type="entry name" value="Cysteine proteinases"/>
    <property type="match status" value="1"/>
</dbReference>
<dbReference type="InterPro" id="IPR038765">
    <property type="entry name" value="Papain-like_cys_pep_sf"/>
</dbReference>
<evidence type="ECO:0000256" key="2">
    <source>
        <dbReference type="ARBA" id="ARBA00022670"/>
    </source>
</evidence>